<gene>
    <name evidence="2" type="ORF">ACFQ14_17030</name>
</gene>
<comment type="caution">
    <text evidence="2">The sequence shown here is derived from an EMBL/GenBank/DDBJ whole genome shotgun (WGS) entry which is preliminary data.</text>
</comment>
<feature type="chain" id="PRO_5047147642" evidence="1">
    <location>
        <begin position="23"/>
        <end position="198"/>
    </location>
</feature>
<reference evidence="3" key="1">
    <citation type="journal article" date="2019" name="Int. J. Syst. Evol. Microbiol.">
        <title>The Global Catalogue of Microorganisms (GCM) 10K type strain sequencing project: providing services to taxonomists for standard genome sequencing and annotation.</title>
        <authorList>
            <consortium name="The Broad Institute Genomics Platform"/>
            <consortium name="The Broad Institute Genome Sequencing Center for Infectious Disease"/>
            <person name="Wu L."/>
            <person name="Ma J."/>
        </authorList>
    </citation>
    <scope>NUCLEOTIDE SEQUENCE [LARGE SCALE GENOMIC DNA]</scope>
    <source>
        <strain evidence="3">CCUG 60023</strain>
    </source>
</reference>
<organism evidence="2 3">
    <name type="scientific">Pseudahrensia aquimaris</name>
    <dbReference type="NCBI Taxonomy" id="744461"/>
    <lineage>
        <taxon>Bacteria</taxon>
        <taxon>Pseudomonadati</taxon>
        <taxon>Pseudomonadota</taxon>
        <taxon>Alphaproteobacteria</taxon>
        <taxon>Hyphomicrobiales</taxon>
        <taxon>Ahrensiaceae</taxon>
        <taxon>Pseudahrensia</taxon>
    </lineage>
</organism>
<proteinExistence type="predicted"/>
<feature type="signal peptide" evidence="1">
    <location>
        <begin position="1"/>
        <end position="22"/>
    </location>
</feature>
<protein>
    <submittedName>
        <fullName evidence="2">DUF1176 domain-containing protein</fullName>
    </submittedName>
</protein>
<dbReference type="Proteomes" id="UP001597101">
    <property type="component" value="Unassembled WGS sequence"/>
</dbReference>
<sequence>MMRLTTALALGGLMLAAMPASANEALDRELEAVKAECDVYAEGADKPRRYEFEETLPGNDQASKFTLVEVPCWRAAYNFGNAYFLLDSYGDVERITFAQPVLDTQMSGDGEDAKLLSTRIVGFSSTRQLTNPSFDPATRTLTSSPKGRGIGDVSSSGTWVLRGARFVLLRYEDDPTYNGKEDPVTVFDAEKGIWGYNP</sequence>
<keyword evidence="3" id="KW-1185">Reference proteome</keyword>
<evidence type="ECO:0000313" key="3">
    <source>
        <dbReference type="Proteomes" id="UP001597101"/>
    </source>
</evidence>
<dbReference type="EMBL" id="JBHTJV010000026">
    <property type="protein sequence ID" value="MFD0918110.1"/>
    <property type="molecule type" value="Genomic_DNA"/>
</dbReference>
<evidence type="ECO:0000256" key="1">
    <source>
        <dbReference type="SAM" id="SignalP"/>
    </source>
</evidence>
<dbReference type="InterPro" id="IPR009560">
    <property type="entry name" value="DUF1176"/>
</dbReference>
<dbReference type="RefSeq" id="WP_377213955.1">
    <property type="nucleotide sequence ID" value="NZ_JBHTJV010000026.1"/>
</dbReference>
<accession>A0ABW3FM82</accession>
<name>A0ABW3FM82_9HYPH</name>
<keyword evidence="1" id="KW-0732">Signal</keyword>
<evidence type="ECO:0000313" key="2">
    <source>
        <dbReference type="EMBL" id="MFD0918110.1"/>
    </source>
</evidence>
<dbReference type="Pfam" id="PF06674">
    <property type="entry name" value="DUF1176"/>
    <property type="match status" value="1"/>
</dbReference>